<keyword evidence="4" id="KW-1185">Reference proteome</keyword>
<dbReference type="KEGG" id="pdio:PDMSB3_1780.1"/>
<evidence type="ECO:0000313" key="4">
    <source>
        <dbReference type="Proteomes" id="UP000325811"/>
    </source>
</evidence>
<evidence type="ECO:0000256" key="2">
    <source>
        <dbReference type="SAM" id="SignalP"/>
    </source>
</evidence>
<name>A0A5Q4Z3C4_9BURK</name>
<feature type="compositionally biased region" description="Low complexity" evidence="1">
    <location>
        <begin position="37"/>
        <end position="49"/>
    </location>
</feature>
<dbReference type="AlphaFoldDB" id="A0A5Q4Z3C4"/>
<evidence type="ECO:0000313" key="3">
    <source>
        <dbReference type="EMBL" id="VVD33064.1"/>
    </source>
</evidence>
<protein>
    <submittedName>
        <fullName evidence="3">Uncharacterized protein</fullName>
    </submittedName>
</protein>
<gene>
    <name evidence="3" type="ORF">PDMSB3_1780</name>
</gene>
<organism evidence="3 4">
    <name type="scientific">Paraburkholderia dioscoreae</name>
    <dbReference type="NCBI Taxonomy" id="2604047"/>
    <lineage>
        <taxon>Bacteria</taxon>
        <taxon>Pseudomonadati</taxon>
        <taxon>Pseudomonadota</taxon>
        <taxon>Betaproteobacteria</taxon>
        <taxon>Burkholderiales</taxon>
        <taxon>Burkholderiaceae</taxon>
        <taxon>Paraburkholderia</taxon>
    </lineage>
</organism>
<feature type="region of interest" description="Disordered" evidence="1">
    <location>
        <begin position="24"/>
        <end position="99"/>
    </location>
</feature>
<feature type="signal peptide" evidence="2">
    <location>
        <begin position="1"/>
        <end position="25"/>
    </location>
</feature>
<dbReference type="EMBL" id="LR699554">
    <property type="protein sequence ID" value="VVD33064.1"/>
    <property type="molecule type" value="Genomic_DNA"/>
</dbReference>
<feature type="compositionally biased region" description="Polar residues" evidence="1">
    <location>
        <begin position="81"/>
        <end position="99"/>
    </location>
</feature>
<keyword evidence="2" id="KW-0732">Signal</keyword>
<dbReference type="RefSeq" id="WP_165188436.1">
    <property type="nucleotide sequence ID" value="NZ_LR699554.1"/>
</dbReference>
<feature type="chain" id="PRO_5025016808" evidence="2">
    <location>
        <begin position="26"/>
        <end position="99"/>
    </location>
</feature>
<evidence type="ECO:0000256" key="1">
    <source>
        <dbReference type="SAM" id="MobiDB-lite"/>
    </source>
</evidence>
<sequence>MNIRNRTRNVLLISTLLAASSLAMAQGSGGGGGGPAGSDPNGGTTVGTTREGGDMQASGAMAHSKSTRTHHMKKSKATKPATDTTNMPGADASSDTKGQ</sequence>
<proteinExistence type="predicted"/>
<dbReference type="Proteomes" id="UP000325811">
    <property type="component" value="Chromosome II"/>
</dbReference>
<accession>A0A5Q4Z3C4</accession>
<feature type="compositionally biased region" description="Basic residues" evidence="1">
    <location>
        <begin position="65"/>
        <end position="77"/>
    </location>
</feature>
<reference evidence="3 4" key="1">
    <citation type="submission" date="2019-08" db="EMBL/GenBank/DDBJ databases">
        <authorList>
            <person name="Herpell B J."/>
        </authorList>
    </citation>
    <scope>NUCLEOTIDE SEQUENCE [LARGE SCALE GENOMIC DNA]</scope>
    <source>
        <strain evidence="4">Msb3</strain>
    </source>
</reference>
<feature type="compositionally biased region" description="Gly residues" evidence="1">
    <location>
        <begin position="27"/>
        <end position="36"/>
    </location>
</feature>